<protein>
    <submittedName>
        <fullName evidence="2">Uncharacterized protein</fullName>
    </submittedName>
</protein>
<sequence length="217" mass="23090">MVAAGSLGVWARGRGRTDGARLRTSRVGLGGGARWGYGGASQSPSGARWWWRCFSPPSSPFLLGVVAMTAPAWATSVPGRPDPEPGDRIRHPHGRRPQWRPRRRFWGKGSSALAAGSSALWAGGGSHGGGILAIGGGQRRPAALIAGSGASDGGGQWWLRRVAVLRARQRKPGLRAWPSRRVGRRSYAAATRNRRAYAPLEGLLRDIRATMTAVTTS</sequence>
<keyword evidence="3" id="KW-1185">Reference proteome</keyword>
<evidence type="ECO:0000256" key="1">
    <source>
        <dbReference type="SAM" id="MobiDB-lite"/>
    </source>
</evidence>
<name>A0A3L6S8K1_PANMI</name>
<reference evidence="3" key="1">
    <citation type="journal article" date="2019" name="Nat. Commun.">
        <title>The genome of broomcorn millet.</title>
        <authorList>
            <person name="Zou C."/>
            <person name="Miki D."/>
            <person name="Li D."/>
            <person name="Tang Q."/>
            <person name="Xiao L."/>
            <person name="Rajput S."/>
            <person name="Deng P."/>
            <person name="Jia W."/>
            <person name="Huang R."/>
            <person name="Zhang M."/>
            <person name="Sun Y."/>
            <person name="Hu J."/>
            <person name="Fu X."/>
            <person name="Schnable P.S."/>
            <person name="Li F."/>
            <person name="Zhang H."/>
            <person name="Feng B."/>
            <person name="Zhu X."/>
            <person name="Liu R."/>
            <person name="Schnable J.C."/>
            <person name="Zhu J.-K."/>
            <person name="Zhang H."/>
        </authorList>
    </citation>
    <scope>NUCLEOTIDE SEQUENCE [LARGE SCALE GENOMIC DNA]</scope>
</reference>
<proteinExistence type="predicted"/>
<dbReference type="Proteomes" id="UP000275267">
    <property type="component" value="Unassembled WGS sequence"/>
</dbReference>
<evidence type="ECO:0000313" key="2">
    <source>
        <dbReference type="EMBL" id="RLN17308.1"/>
    </source>
</evidence>
<feature type="region of interest" description="Disordered" evidence="1">
    <location>
        <begin position="75"/>
        <end position="102"/>
    </location>
</feature>
<feature type="compositionally biased region" description="Basic residues" evidence="1">
    <location>
        <begin position="90"/>
        <end position="102"/>
    </location>
</feature>
<gene>
    <name evidence="2" type="ORF">C2845_PM02G22590</name>
</gene>
<comment type="caution">
    <text evidence="2">The sequence shown here is derived from an EMBL/GenBank/DDBJ whole genome shotgun (WGS) entry which is preliminary data.</text>
</comment>
<dbReference type="AlphaFoldDB" id="A0A3L6S8K1"/>
<organism evidence="2 3">
    <name type="scientific">Panicum miliaceum</name>
    <name type="common">Proso millet</name>
    <name type="synonym">Broomcorn millet</name>
    <dbReference type="NCBI Taxonomy" id="4540"/>
    <lineage>
        <taxon>Eukaryota</taxon>
        <taxon>Viridiplantae</taxon>
        <taxon>Streptophyta</taxon>
        <taxon>Embryophyta</taxon>
        <taxon>Tracheophyta</taxon>
        <taxon>Spermatophyta</taxon>
        <taxon>Magnoliopsida</taxon>
        <taxon>Liliopsida</taxon>
        <taxon>Poales</taxon>
        <taxon>Poaceae</taxon>
        <taxon>PACMAD clade</taxon>
        <taxon>Panicoideae</taxon>
        <taxon>Panicodae</taxon>
        <taxon>Paniceae</taxon>
        <taxon>Panicinae</taxon>
        <taxon>Panicum</taxon>
        <taxon>Panicum sect. Panicum</taxon>
    </lineage>
</organism>
<dbReference type="EMBL" id="PQIB02000005">
    <property type="protein sequence ID" value="RLN17308.1"/>
    <property type="molecule type" value="Genomic_DNA"/>
</dbReference>
<evidence type="ECO:0000313" key="3">
    <source>
        <dbReference type="Proteomes" id="UP000275267"/>
    </source>
</evidence>
<accession>A0A3L6S8K1</accession>